<keyword evidence="4 6" id="KW-0802">TPR repeat</keyword>
<dbReference type="OrthoDB" id="621413at2759"/>
<evidence type="ECO:0000256" key="6">
    <source>
        <dbReference type="PROSITE-ProRule" id="PRU00339"/>
    </source>
</evidence>
<protein>
    <recommendedName>
        <fullName evidence="5">Tetratricopeptide repeat protein 29</fullName>
    </recommendedName>
</protein>
<sequence length="403" mass="44659">MRFSIAPRCTPAPPNADYQTQSAALLENLGDLESWKENPEKSSAYLDEALRLYQEEADTNGLANVLRRQAAAAYRDSDFDQTVSTATAALEHFRDLNDPLGIADASFWLGSSLLMQDHRDTALPILHEALEMYRTHGKDVGAALCLERIGALKRMEDQLDDALSTLEEAVAVASRSGDRLGMARALRTMGSVYLDKGDSSKAPEAFSNASPIARNIGWYGGLSDVLAVTGRMKMDSGNYRECFQKQSKFEEAASALREAWLVFQELSLPGRSIQVASTLLELKSSQGDSGGALFWHDHIIAVSRSQKDHWNAAYHLGLKAQILVKAQRSDEATLHFEAAIVTCEENGIDWGWERTQLCAIPKTVMKWERRLLLLCDLKKLQRRHPQLRTATLKLPISINSGAP</sequence>
<reference evidence="7 8" key="1">
    <citation type="submission" date="2014-04" db="EMBL/GenBank/DDBJ databases">
        <authorList>
            <consortium name="DOE Joint Genome Institute"/>
            <person name="Kuo A."/>
            <person name="Girlanda M."/>
            <person name="Perotto S."/>
            <person name="Kohler A."/>
            <person name="Nagy L.G."/>
            <person name="Floudas D."/>
            <person name="Copeland A."/>
            <person name="Barry K.W."/>
            <person name="Cichocki N."/>
            <person name="Veneault-Fourrey C."/>
            <person name="LaButti K."/>
            <person name="Lindquist E.A."/>
            <person name="Lipzen A."/>
            <person name="Lundell T."/>
            <person name="Morin E."/>
            <person name="Murat C."/>
            <person name="Sun H."/>
            <person name="Tunlid A."/>
            <person name="Henrissat B."/>
            <person name="Grigoriev I.V."/>
            <person name="Hibbett D.S."/>
            <person name="Martin F."/>
            <person name="Nordberg H.P."/>
            <person name="Cantor M.N."/>
            <person name="Hua S.X."/>
        </authorList>
    </citation>
    <scope>NUCLEOTIDE SEQUENCE [LARGE SCALE GENOMIC DNA]</scope>
    <source>
        <strain evidence="7 8">MUT 4182</strain>
    </source>
</reference>
<feature type="repeat" description="TPR" evidence="6">
    <location>
        <begin position="183"/>
        <end position="216"/>
    </location>
</feature>
<dbReference type="HOGENOM" id="CLU_042955_0_0_1"/>
<evidence type="ECO:0000256" key="1">
    <source>
        <dbReference type="ARBA" id="ARBA00004496"/>
    </source>
</evidence>
<dbReference type="InterPro" id="IPR011990">
    <property type="entry name" value="TPR-like_helical_dom_sf"/>
</dbReference>
<dbReference type="InterPro" id="IPR019734">
    <property type="entry name" value="TPR_rpt"/>
</dbReference>
<keyword evidence="8" id="KW-1185">Reference proteome</keyword>
<dbReference type="Proteomes" id="UP000054248">
    <property type="component" value="Unassembled WGS sequence"/>
</dbReference>
<dbReference type="GO" id="GO:0005737">
    <property type="term" value="C:cytoplasm"/>
    <property type="evidence" value="ECO:0007669"/>
    <property type="project" value="UniProtKB-SubCell"/>
</dbReference>
<comment type="subcellular location">
    <subcellularLocation>
        <location evidence="1">Cytoplasm</location>
    </subcellularLocation>
</comment>
<evidence type="ECO:0000256" key="5">
    <source>
        <dbReference type="ARBA" id="ARBA00040665"/>
    </source>
</evidence>
<reference evidence="8" key="2">
    <citation type="submission" date="2015-01" db="EMBL/GenBank/DDBJ databases">
        <title>Evolutionary Origins and Diversification of the Mycorrhizal Mutualists.</title>
        <authorList>
            <consortium name="DOE Joint Genome Institute"/>
            <consortium name="Mycorrhizal Genomics Consortium"/>
            <person name="Kohler A."/>
            <person name="Kuo A."/>
            <person name="Nagy L.G."/>
            <person name="Floudas D."/>
            <person name="Copeland A."/>
            <person name="Barry K.W."/>
            <person name="Cichocki N."/>
            <person name="Veneault-Fourrey C."/>
            <person name="LaButti K."/>
            <person name="Lindquist E.A."/>
            <person name="Lipzen A."/>
            <person name="Lundell T."/>
            <person name="Morin E."/>
            <person name="Murat C."/>
            <person name="Riley R."/>
            <person name="Ohm R."/>
            <person name="Sun H."/>
            <person name="Tunlid A."/>
            <person name="Henrissat B."/>
            <person name="Grigoriev I.V."/>
            <person name="Hibbett D.S."/>
            <person name="Martin F."/>
        </authorList>
    </citation>
    <scope>NUCLEOTIDE SEQUENCE [LARGE SCALE GENOMIC DNA]</scope>
    <source>
        <strain evidence="8">MUT 4182</strain>
    </source>
</reference>
<evidence type="ECO:0000313" key="8">
    <source>
        <dbReference type="Proteomes" id="UP000054248"/>
    </source>
</evidence>
<dbReference type="AlphaFoldDB" id="A0A0C3KRN3"/>
<accession>A0A0C3KRN3</accession>
<name>A0A0C3KRN3_9AGAM</name>
<dbReference type="Gene3D" id="1.25.40.10">
    <property type="entry name" value="Tetratricopeptide repeat domain"/>
    <property type="match status" value="1"/>
</dbReference>
<evidence type="ECO:0000256" key="4">
    <source>
        <dbReference type="ARBA" id="ARBA00022803"/>
    </source>
</evidence>
<dbReference type="PANTHER" id="PTHR46630:SF1">
    <property type="entry name" value="TETRATRICOPEPTIDE REPEAT PROTEIN 29"/>
    <property type="match status" value="1"/>
</dbReference>
<evidence type="ECO:0000256" key="2">
    <source>
        <dbReference type="ARBA" id="ARBA00022490"/>
    </source>
</evidence>
<dbReference type="GO" id="GO:0005929">
    <property type="term" value="C:cilium"/>
    <property type="evidence" value="ECO:0007669"/>
    <property type="project" value="TreeGrafter"/>
</dbReference>
<dbReference type="Pfam" id="PF13424">
    <property type="entry name" value="TPR_12"/>
    <property type="match status" value="1"/>
</dbReference>
<dbReference type="InterPro" id="IPR051476">
    <property type="entry name" value="Bac_ResReg_Asp_Phosphatase"/>
</dbReference>
<keyword evidence="3" id="KW-0677">Repeat</keyword>
<organism evidence="7 8">
    <name type="scientific">Tulasnella calospora MUT 4182</name>
    <dbReference type="NCBI Taxonomy" id="1051891"/>
    <lineage>
        <taxon>Eukaryota</taxon>
        <taxon>Fungi</taxon>
        <taxon>Dikarya</taxon>
        <taxon>Basidiomycota</taxon>
        <taxon>Agaricomycotina</taxon>
        <taxon>Agaricomycetes</taxon>
        <taxon>Cantharellales</taxon>
        <taxon>Tulasnellaceae</taxon>
        <taxon>Tulasnella</taxon>
    </lineage>
</organism>
<dbReference type="GO" id="GO:0003341">
    <property type="term" value="P:cilium movement"/>
    <property type="evidence" value="ECO:0007669"/>
    <property type="project" value="TreeGrafter"/>
</dbReference>
<proteinExistence type="predicted"/>
<gene>
    <name evidence="7" type="ORF">M407DRAFT_26466</name>
</gene>
<evidence type="ECO:0000313" key="7">
    <source>
        <dbReference type="EMBL" id="KIO24108.1"/>
    </source>
</evidence>
<dbReference type="PANTHER" id="PTHR46630">
    <property type="entry name" value="TETRATRICOPEPTIDE REPEAT PROTEIN 29"/>
    <property type="match status" value="1"/>
</dbReference>
<dbReference type="PROSITE" id="PS50005">
    <property type="entry name" value="TPR"/>
    <property type="match status" value="1"/>
</dbReference>
<evidence type="ECO:0000256" key="3">
    <source>
        <dbReference type="ARBA" id="ARBA00022737"/>
    </source>
</evidence>
<dbReference type="SMART" id="SM00028">
    <property type="entry name" value="TPR"/>
    <property type="match status" value="6"/>
</dbReference>
<dbReference type="EMBL" id="KN823068">
    <property type="protein sequence ID" value="KIO24108.1"/>
    <property type="molecule type" value="Genomic_DNA"/>
</dbReference>
<dbReference type="SUPFAM" id="SSF48452">
    <property type="entry name" value="TPR-like"/>
    <property type="match status" value="2"/>
</dbReference>
<keyword evidence="2" id="KW-0963">Cytoplasm</keyword>